<reference evidence="2" key="1">
    <citation type="submission" date="2018-02" db="EMBL/GenBank/DDBJ databases">
        <title>Rhizophora mucronata_Transcriptome.</title>
        <authorList>
            <person name="Meera S.P."/>
            <person name="Sreeshan A."/>
            <person name="Augustine A."/>
        </authorList>
    </citation>
    <scope>NUCLEOTIDE SEQUENCE</scope>
    <source>
        <tissue evidence="2">Leaf</tissue>
    </source>
</reference>
<dbReference type="AlphaFoldDB" id="A0A2P2R1Z3"/>
<feature type="region of interest" description="Disordered" evidence="1">
    <location>
        <begin position="40"/>
        <end position="61"/>
    </location>
</feature>
<evidence type="ECO:0000313" key="2">
    <source>
        <dbReference type="EMBL" id="MBX73144.1"/>
    </source>
</evidence>
<sequence length="61" mass="7049">MPASHSSTNITTLQENAIYAQSKPNPFWLKFTENQFPCQKTVQKDPASKKITREQTFHPKK</sequence>
<evidence type="ECO:0000256" key="1">
    <source>
        <dbReference type="SAM" id="MobiDB-lite"/>
    </source>
</evidence>
<protein>
    <submittedName>
        <fullName evidence="2">Uncharacterized protein</fullName>
    </submittedName>
</protein>
<dbReference type="EMBL" id="GGEC01092660">
    <property type="protein sequence ID" value="MBX73144.1"/>
    <property type="molecule type" value="Transcribed_RNA"/>
</dbReference>
<organism evidence="2">
    <name type="scientific">Rhizophora mucronata</name>
    <name type="common">Asiatic mangrove</name>
    <dbReference type="NCBI Taxonomy" id="61149"/>
    <lineage>
        <taxon>Eukaryota</taxon>
        <taxon>Viridiplantae</taxon>
        <taxon>Streptophyta</taxon>
        <taxon>Embryophyta</taxon>
        <taxon>Tracheophyta</taxon>
        <taxon>Spermatophyta</taxon>
        <taxon>Magnoliopsida</taxon>
        <taxon>eudicotyledons</taxon>
        <taxon>Gunneridae</taxon>
        <taxon>Pentapetalae</taxon>
        <taxon>rosids</taxon>
        <taxon>fabids</taxon>
        <taxon>Malpighiales</taxon>
        <taxon>Rhizophoraceae</taxon>
        <taxon>Rhizophora</taxon>
    </lineage>
</organism>
<name>A0A2P2R1Z3_RHIMU</name>
<feature type="compositionally biased region" description="Basic and acidic residues" evidence="1">
    <location>
        <begin position="42"/>
        <end position="61"/>
    </location>
</feature>
<proteinExistence type="predicted"/>
<accession>A0A2P2R1Z3</accession>